<keyword evidence="2" id="KW-1185">Reference proteome</keyword>
<organism evidence="1 2">
    <name type="scientific">Ficus carica</name>
    <name type="common">Common fig</name>
    <dbReference type="NCBI Taxonomy" id="3494"/>
    <lineage>
        <taxon>Eukaryota</taxon>
        <taxon>Viridiplantae</taxon>
        <taxon>Streptophyta</taxon>
        <taxon>Embryophyta</taxon>
        <taxon>Tracheophyta</taxon>
        <taxon>Spermatophyta</taxon>
        <taxon>Magnoliopsida</taxon>
        <taxon>eudicotyledons</taxon>
        <taxon>Gunneridae</taxon>
        <taxon>Pentapetalae</taxon>
        <taxon>rosids</taxon>
        <taxon>fabids</taxon>
        <taxon>Rosales</taxon>
        <taxon>Moraceae</taxon>
        <taxon>Ficeae</taxon>
        <taxon>Ficus</taxon>
    </lineage>
</organism>
<evidence type="ECO:0000313" key="2">
    <source>
        <dbReference type="Proteomes" id="UP001187192"/>
    </source>
</evidence>
<proteinExistence type="predicted"/>
<protein>
    <submittedName>
        <fullName evidence="1">Uncharacterized protein</fullName>
    </submittedName>
</protein>
<evidence type="ECO:0000313" key="1">
    <source>
        <dbReference type="EMBL" id="GMN55852.1"/>
    </source>
</evidence>
<comment type="caution">
    <text evidence="1">The sequence shown here is derived from an EMBL/GenBank/DDBJ whole genome shotgun (WGS) entry which is preliminary data.</text>
</comment>
<dbReference type="EMBL" id="BTGU01000060">
    <property type="protein sequence ID" value="GMN55852.1"/>
    <property type="molecule type" value="Genomic_DNA"/>
</dbReference>
<accession>A0AA88AQK4</accession>
<dbReference type="AlphaFoldDB" id="A0AA88AQK4"/>
<reference evidence="1" key="1">
    <citation type="submission" date="2023-07" db="EMBL/GenBank/DDBJ databases">
        <title>draft genome sequence of fig (Ficus carica).</title>
        <authorList>
            <person name="Takahashi T."/>
            <person name="Nishimura K."/>
        </authorList>
    </citation>
    <scope>NUCLEOTIDE SEQUENCE</scope>
</reference>
<name>A0AA88AQK4_FICCA</name>
<sequence length="129" mass="14299">MWAVHRRCQLASVPCLATVGRISCLQSIAHEVWESNHVGARVRNSETSSRHCIMVQSKIEAELRNQTDSLEIVVFGKESQAFGTLVVQKRAGEETNAGSWDPPDTWQEMSGELLYGGPAWCHDESGNDT</sequence>
<dbReference type="Proteomes" id="UP001187192">
    <property type="component" value="Unassembled WGS sequence"/>
</dbReference>
<gene>
    <name evidence="1" type="ORF">TIFTF001_024981</name>
</gene>